<feature type="non-terminal residue" evidence="2">
    <location>
        <position position="229"/>
    </location>
</feature>
<evidence type="ECO:0000313" key="2">
    <source>
        <dbReference type="EMBL" id="EPN68518.1"/>
    </source>
</evidence>
<comment type="caution">
    <text evidence="2">The sequence shown here is derived from an EMBL/GenBank/DDBJ whole genome shotgun (WGS) entry which is preliminary data.</text>
</comment>
<reference evidence="2 3" key="1">
    <citation type="journal article" date="2013" name="PLoS Pathog.">
        <title>Genomic analysis of the Kiwifruit pathogen Pseudomonas syringae pv. actinidiae provides insight into the origins of an emergent plant disease.</title>
        <authorList>
            <person name="McCann H.C."/>
            <person name="Rikkerink E.H."/>
            <person name="Bertels F."/>
            <person name="Fiers M."/>
            <person name="Lu A."/>
            <person name="Rees-George J."/>
            <person name="Andersen M.T."/>
            <person name="Gleave A.P."/>
            <person name="Haubold B."/>
            <person name="Wohlers M.W."/>
            <person name="Guttman D.S."/>
            <person name="Wang P.W."/>
            <person name="Straub C."/>
            <person name="Vanneste J.L."/>
            <person name="Rainey P.B."/>
            <person name="Templeton M.D."/>
        </authorList>
    </citation>
    <scope>NUCLEOTIDE SEQUENCE [LARGE SCALE GENOMIC DNA]</scope>
    <source>
        <strain evidence="2 3">ICMP 19096</strain>
    </source>
</reference>
<evidence type="ECO:0000313" key="3">
    <source>
        <dbReference type="Proteomes" id="UP000018849"/>
    </source>
</evidence>
<dbReference type="AlphaFoldDB" id="A0A656K4C6"/>
<dbReference type="InterPro" id="IPR046673">
    <property type="entry name" value="ToxA_N"/>
</dbReference>
<dbReference type="EMBL" id="AOKF01000244">
    <property type="protein sequence ID" value="EPN68518.1"/>
    <property type="molecule type" value="Genomic_DNA"/>
</dbReference>
<accession>A0A656K4C6</accession>
<gene>
    <name evidence="2" type="ORF">A245_03153</name>
</gene>
<name>A0A656K4C6_PSESF</name>
<protein>
    <recommendedName>
        <fullName evidence="1">Dermonecrotic toxin N-terminal domain-containing protein</fullName>
    </recommendedName>
</protein>
<dbReference type="Proteomes" id="UP000018849">
    <property type="component" value="Unassembled WGS sequence"/>
</dbReference>
<proteinExistence type="predicted"/>
<feature type="domain" description="Dermonecrotic toxin N-terminal" evidence="1">
    <location>
        <begin position="3"/>
        <end position="228"/>
    </location>
</feature>
<dbReference type="Pfam" id="PF20178">
    <property type="entry name" value="ToxA_N"/>
    <property type="match status" value="1"/>
</dbReference>
<sequence>MSDFARPLLHQALDASFGPGLEPETDTLFHPILRPSGATGPATQLTLLEAALHNFERKEAISGGFLRSASIDKGVDERHPKNISPEKFADLCRHLNIGRKYQDHLEEILEPVSQPGDSPMAARLNARSRFIANDLADMELYARAAFLRKHISGPAQAAVLDVVKRQSKPMFNGLPVVFEYITLLGVEIPRVVLIKPQATWTFTQVPLVLYVPHDPVAPFKEFATLAEVE</sequence>
<evidence type="ECO:0000259" key="1">
    <source>
        <dbReference type="Pfam" id="PF20178"/>
    </source>
</evidence>
<organism evidence="2 3">
    <name type="scientific">Pseudomonas syringae pv. actinidiae ICMP 19096</name>
    <dbReference type="NCBI Taxonomy" id="1194405"/>
    <lineage>
        <taxon>Bacteria</taxon>
        <taxon>Pseudomonadati</taxon>
        <taxon>Pseudomonadota</taxon>
        <taxon>Gammaproteobacteria</taxon>
        <taxon>Pseudomonadales</taxon>
        <taxon>Pseudomonadaceae</taxon>
        <taxon>Pseudomonas</taxon>
        <taxon>Pseudomonas syringae</taxon>
    </lineage>
</organism>